<evidence type="ECO:0000313" key="2">
    <source>
        <dbReference type="EMBL" id="QDB78234.1"/>
    </source>
</evidence>
<sequence length="85" mass="9143">MRLPETRSEDLPPVRVNTVTMFLTGTVAWVLALVVVLVLQATGREVSGGVQICLTGIGLGLLGVAWAVPRQRRAQRREAAQPPTP</sequence>
<feature type="transmembrane region" description="Helical" evidence="1">
    <location>
        <begin position="48"/>
        <end position="68"/>
    </location>
</feature>
<gene>
    <name evidence="2" type="ORF">FE251_01715</name>
</gene>
<dbReference type="EMBL" id="CP040899">
    <property type="protein sequence ID" value="QDB78234.1"/>
    <property type="molecule type" value="Genomic_DNA"/>
</dbReference>
<reference evidence="2 3" key="1">
    <citation type="submission" date="2019-05" db="EMBL/GenBank/DDBJ databases">
        <title>Georgenia *** sp. nov., and Georgenia *** sp. nov., isolated from the intestinal contents of plateau pika (Ochotona curzoniae) in the Qinghai-Tibet plateau of China.</title>
        <authorList>
            <person name="Tian Z."/>
        </authorList>
    </citation>
    <scope>NUCLEOTIDE SEQUENCE [LARGE SCALE GENOMIC DNA]</scope>
    <source>
        <strain evidence="2 3">Z294</strain>
    </source>
</reference>
<keyword evidence="1" id="KW-0812">Transmembrane</keyword>
<keyword evidence="1" id="KW-1133">Transmembrane helix</keyword>
<keyword evidence="3" id="KW-1185">Reference proteome</keyword>
<evidence type="ECO:0000313" key="3">
    <source>
        <dbReference type="Proteomes" id="UP000313948"/>
    </source>
</evidence>
<name>A0ABX5VIV8_9MICO</name>
<protein>
    <submittedName>
        <fullName evidence="2">DUF2530 domain-containing protein</fullName>
    </submittedName>
</protein>
<proteinExistence type="predicted"/>
<dbReference type="InterPro" id="IPR019681">
    <property type="entry name" value="DUF2530"/>
</dbReference>
<dbReference type="Pfam" id="PF10745">
    <property type="entry name" value="DUF2530"/>
    <property type="match status" value="1"/>
</dbReference>
<dbReference type="Proteomes" id="UP000313948">
    <property type="component" value="Chromosome"/>
</dbReference>
<evidence type="ECO:0000256" key="1">
    <source>
        <dbReference type="SAM" id="Phobius"/>
    </source>
</evidence>
<keyword evidence="1" id="KW-0472">Membrane</keyword>
<accession>A0ABX5VIV8</accession>
<organism evidence="2 3">
    <name type="scientific">Georgenia wutianyii</name>
    <dbReference type="NCBI Taxonomy" id="2585135"/>
    <lineage>
        <taxon>Bacteria</taxon>
        <taxon>Bacillati</taxon>
        <taxon>Actinomycetota</taxon>
        <taxon>Actinomycetes</taxon>
        <taxon>Micrococcales</taxon>
        <taxon>Bogoriellaceae</taxon>
        <taxon>Georgenia</taxon>
    </lineage>
</organism>
<dbReference type="RefSeq" id="WP_139073440.1">
    <property type="nucleotide sequence ID" value="NZ_CP040899.1"/>
</dbReference>
<feature type="transmembrane region" description="Helical" evidence="1">
    <location>
        <begin position="21"/>
        <end position="42"/>
    </location>
</feature>